<dbReference type="PANTHER" id="PTHR43995:SF1">
    <property type="entry name" value="PRE-MRNA-PROCESSING FACTOR 19"/>
    <property type="match status" value="1"/>
</dbReference>
<protein>
    <recommendedName>
        <fullName evidence="6 18">Pre-mRNA-processing factor 19</fullName>
        <ecNumber evidence="5 18">2.3.2.27</ecNumber>
    </recommendedName>
</protein>
<dbReference type="PROSITE" id="PS51698">
    <property type="entry name" value="U_BOX"/>
    <property type="match status" value="1"/>
</dbReference>
<dbReference type="InterPro" id="IPR055340">
    <property type="entry name" value="RING-Ubox_PRP19"/>
</dbReference>
<evidence type="ECO:0000256" key="1">
    <source>
        <dbReference type="ARBA" id="ARBA00000900"/>
    </source>
</evidence>
<organism evidence="20 21">
    <name type="scientific">Orchesella dallaii</name>
    <dbReference type="NCBI Taxonomy" id="48710"/>
    <lineage>
        <taxon>Eukaryota</taxon>
        <taxon>Metazoa</taxon>
        <taxon>Ecdysozoa</taxon>
        <taxon>Arthropoda</taxon>
        <taxon>Hexapoda</taxon>
        <taxon>Collembola</taxon>
        <taxon>Entomobryomorpha</taxon>
        <taxon>Entomobryoidea</taxon>
        <taxon>Orchesellidae</taxon>
        <taxon>Orchesellinae</taxon>
        <taxon>Orchesella</taxon>
    </lineage>
</organism>
<dbReference type="SMART" id="SM00504">
    <property type="entry name" value="Ubox"/>
    <property type="match status" value="1"/>
</dbReference>
<keyword evidence="13 18" id="KW-0833">Ubl conjugation pathway</keyword>
<comment type="pathway">
    <text evidence="3 18">Protein modification; protein ubiquitination.</text>
</comment>
<evidence type="ECO:0000256" key="3">
    <source>
        <dbReference type="ARBA" id="ARBA00004906"/>
    </source>
</evidence>
<keyword evidence="16 18" id="KW-0539">Nucleus</keyword>
<sequence length="512" mass="56092">MAFVCALSNEVPETPVVSPVSGSVFEKRLIEKYIQENGPKDPINGERLELKQLIELKPASFLKSKAPTHTSIPAILKSLQDEWDATMLYSFTMKQQLQTALQELSHCLYQHDAACRVVARLSTELSKAREALAILKPQQAEQRNGANGMNGDEQDKEQAGISNLNEVLGISVEIKMKLHETAALLTQGRKAKAKIIPPSLASLEDVMNYQMVASLTGLHSPSSPGIMCLDVQNEWIVTGGNDKMVSIYDQASKTIVTSLKGHTKKVMNVACLQDEKLVVSGSMDSTARVWHVPTSRCIQTINAHKMAITGLSVHPTKDYLLLSSLDEHWSFVDLESGAIYARVRGDDGESEPGMAITSAKFHPDGLIFATGTFGADVKVWDVKEQQNVATFTGHGGTVVAVDFSENGYYLATAADDASVKLWDLRKLKNFKTIQMEPGFKITDVVFDFSGSYLALAGSDVRVYACKSWSEVSIFGEHTATATGVRFGNDARWIASTSMDRSCKIYSVQETQL</sequence>
<feature type="repeat" description="WD" evidence="17">
    <location>
        <begin position="391"/>
        <end position="432"/>
    </location>
</feature>
<dbReference type="EMBL" id="CAXLJM020000204">
    <property type="protein sequence ID" value="CAL8149351.1"/>
    <property type="molecule type" value="Genomic_DNA"/>
</dbReference>
<evidence type="ECO:0000256" key="6">
    <source>
        <dbReference type="ARBA" id="ARBA00015618"/>
    </source>
</evidence>
<comment type="similarity">
    <text evidence="4 18">Belongs to the WD repeat PRP19 family.</text>
</comment>
<proteinExistence type="inferred from homology"/>
<feature type="repeat" description="WD" evidence="17">
    <location>
        <begin position="259"/>
        <end position="300"/>
    </location>
</feature>
<evidence type="ECO:0000256" key="7">
    <source>
        <dbReference type="ARBA" id="ARBA00022574"/>
    </source>
</evidence>
<dbReference type="InterPro" id="IPR019775">
    <property type="entry name" value="WD40_repeat_CS"/>
</dbReference>
<accession>A0ABP1SAE6</accession>
<keyword evidence="12 18" id="KW-0227">DNA damage</keyword>
<dbReference type="InterPro" id="IPR020472">
    <property type="entry name" value="WD40_PAC1"/>
</dbReference>
<evidence type="ECO:0000256" key="12">
    <source>
        <dbReference type="ARBA" id="ARBA00022763"/>
    </source>
</evidence>
<evidence type="ECO:0000313" key="20">
    <source>
        <dbReference type="EMBL" id="CAL8149351.1"/>
    </source>
</evidence>
<feature type="domain" description="U-box" evidence="19">
    <location>
        <begin position="1"/>
        <end position="74"/>
    </location>
</feature>
<comment type="catalytic activity">
    <reaction evidence="1 18">
        <text>S-ubiquitinyl-[E2 ubiquitin-conjugating enzyme]-L-cysteine + [acceptor protein]-L-lysine = [E2 ubiquitin-conjugating enzyme]-L-cysteine + N(6)-ubiquitinyl-[acceptor protein]-L-lysine.</text>
        <dbReference type="EC" id="2.3.2.27"/>
    </reaction>
</comment>
<evidence type="ECO:0000256" key="13">
    <source>
        <dbReference type="ARBA" id="ARBA00022786"/>
    </source>
</evidence>
<evidence type="ECO:0000256" key="17">
    <source>
        <dbReference type="PROSITE-ProRule" id="PRU00221"/>
    </source>
</evidence>
<dbReference type="InterPro" id="IPR013915">
    <property type="entry name" value="Prp19_cc"/>
</dbReference>
<evidence type="ECO:0000256" key="14">
    <source>
        <dbReference type="ARBA" id="ARBA00023187"/>
    </source>
</evidence>
<keyword evidence="11" id="KW-0677">Repeat</keyword>
<dbReference type="Pfam" id="PF08606">
    <property type="entry name" value="Prp19"/>
    <property type="match status" value="1"/>
</dbReference>
<dbReference type="Gene3D" id="3.30.40.10">
    <property type="entry name" value="Zinc/RING finger domain, C3HC4 (zinc finger)"/>
    <property type="match status" value="1"/>
</dbReference>
<dbReference type="CDD" id="cd16656">
    <property type="entry name" value="RING-Ubox_PRP19"/>
    <property type="match status" value="1"/>
</dbReference>
<dbReference type="SUPFAM" id="SSF57850">
    <property type="entry name" value="RING/U-box"/>
    <property type="match status" value="1"/>
</dbReference>
<keyword evidence="7 17" id="KW-0853">WD repeat</keyword>
<dbReference type="PROSITE" id="PS00678">
    <property type="entry name" value="WD_REPEATS_1"/>
    <property type="match status" value="1"/>
</dbReference>
<dbReference type="InterPro" id="IPR001680">
    <property type="entry name" value="WD40_rpt"/>
</dbReference>
<reference evidence="20 21" key="1">
    <citation type="submission" date="2024-08" db="EMBL/GenBank/DDBJ databases">
        <authorList>
            <person name="Cucini C."/>
            <person name="Frati F."/>
        </authorList>
    </citation>
    <scope>NUCLEOTIDE SEQUENCE [LARGE SCALE GENOMIC DNA]</scope>
</reference>
<dbReference type="InterPro" id="IPR036322">
    <property type="entry name" value="WD40_repeat_dom_sf"/>
</dbReference>
<evidence type="ECO:0000256" key="4">
    <source>
        <dbReference type="ARBA" id="ARBA00006388"/>
    </source>
</evidence>
<gene>
    <name evidence="20" type="ORF">ODALV1_LOCUS31707</name>
</gene>
<feature type="repeat" description="WD" evidence="17">
    <location>
        <begin position="356"/>
        <end position="390"/>
    </location>
</feature>
<dbReference type="Proteomes" id="UP001642540">
    <property type="component" value="Unassembled WGS sequence"/>
</dbReference>
<evidence type="ECO:0000256" key="18">
    <source>
        <dbReference type="RuleBase" id="RU367101"/>
    </source>
</evidence>
<keyword evidence="21" id="KW-1185">Reference proteome</keyword>
<dbReference type="InterPro" id="IPR003613">
    <property type="entry name" value="Ubox_domain"/>
</dbReference>
<comment type="subunit">
    <text evidence="18">Homotetramer.</text>
</comment>
<dbReference type="PANTHER" id="PTHR43995">
    <property type="entry name" value="PRE-MRNA-PROCESSING FACTOR 19"/>
    <property type="match status" value="1"/>
</dbReference>
<comment type="caution">
    <text evidence="20">The sequence shown here is derived from an EMBL/GenBank/DDBJ whole genome shotgun (WGS) entry which is preliminary data.</text>
</comment>
<evidence type="ECO:0000256" key="5">
    <source>
        <dbReference type="ARBA" id="ARBA00012483"/>
    </source>
</evidence>
<dbReference type="CDD" id="cd00200">
    <property type="entry name" value="WD40"/>
    <property type="match status" value="1"/>
</dbReference>
<evidence type="ECO:0000256" key="10">
    <source>
        <dbReference type="ARBA" id="ARBA00022728"/>
    </source>
</evidence>
<evidence type="ECO:0000256" key="11">
    <source>
        <dbReference type="ARBA" id="ARBA00022737"/>
    </source>
</evidence>
<dbReference type="InterPro" id="IPR013083">
    <property type="entry name" value="Znf_RING/FYVE/PHD"/>
</dbReference>
<keyword evidence="10 18" id="KW-0747">Spliceosome</keyword>
<keyword evidence="14 18" id="KW-0508">mRNA splicing</keyword>
<evidence type="ECO:0000256" key="2">
    <source>
        <dbReference type="ARBA" id="ARBA00004642"/>
    </source>
</evidence>
<keyword evidence="15 18" id="KW-0234">DNA repair</keyword>
<evidence type="ECO:0000256" key="16">
    <source>
        <dbReference type="ARBA" id="ARBA00023242"/>
    </source>
</evidence>
<dbReference type="PROSITE" id="PS50294">
    <property type="entry name" value="WD_REPEATS_REGION"/>
    <property type="match status" value="3"/>
</dbReference>
<evidence type="ECO:0000256" key="9">
    <source>
        <dbReference type="ARBA" id="ARBA00022679"/>
    </source>
</evidence>
<evidence type="ECO:0000256" key="15">
    <source>
        <dbReference type="ARBA" id="ARBA00023204"/>
    </source>
</evidence>
<evidence type="ECO:0000259" key="19">
    <source>
        <dbReference type="PROSITE" id="PS51698"/>
    </source>
</evidence>
<dbReference type="PRINTS" id="PR00320">
    <property type="entry name" value="GPROTEINBRPT"/>
</dbReference>
<name>A0ABP1SAE6_9HEXA</name>
<dbReference type="InterPro" id="IPR038959">
    <property type="entry name" value="Prp19"/>
</dbReference>
<dbReference type="Pfam" id="PF04564">
    <property type="entry name" value="U-box"/>
    <property type="match status" value="1"/>
</dbReference>
<dbReference type="InterPro" id="IPR015943">
    <property type="entry name" value="WD40/YVTN_repeat-like_dom_sf"/>
</dbReference>
<comment type="subcellular location">
    <subcellularLocation>
        <location evidence="2">Nucleus</location>
        <location evidence="2">Nucleoplasm</location>
    </subcellularLocation>
</comment>
<feature type="repeat" description="WD" evidence="17">
    <location>
        <begin position="474"/>
        <end position="512"/>
    </location>
</feature>
<dbReference type="EC" id="2.3.2.27" evidence="5 18"/>
<dbReference type="Pfam" id="PF24814">
    <property type="entry name" value="WD40_Prp19"/>
    <property type="match status" value="1"/>
</dbReference>
<evidence type="ECO:0000256" key="8">
    <source>
        <dbReference type="ARBA" id="ARBA00022664"/>
    </source>
</evidence>
<keyword evidence="9 18" id="KW-0808">Transferase</keyword>
<dbReference type="PROSITE" id="PS50082">
    <property type="entry name" value="WD_REPEATS_2"/>
    <property type="match status" value="4"/>
</dbReference>
<comment type="function">
    <text evidence="18">Ubiquitin-protein ligase which is mainly involved pre-mRNA splicing and DNA repair. Required for pre-mRNA splicing as component of the spliceosome.</text>
</comment>
<dbReference type="Gene3D" id="2.130.10.10">
    <property type="entry name" value="YVTN repeat-like/Quinoprotein amine dehydrogenase"/>
    <property type="match status" value="1"/>
</dbReference>
<keyword evidence="8 18" id="KW-0507">mRNA processing</keyword>
<evidence type="ECO:0000313" key="21">
    <source>
        <dbReference type="Proteomes" id="UP001642540"/>
    </source>
</evidence>
<dbReference type="SUPFAM" id="SSF50978">
    <property type="entry name" value="WD40 repeat-like"/>
    <property type="match status" value="1"/>
</dbReference>
<dbReference type="SMART" id="SM00320">
    <property type="entry name" value="WD40"/>
    <property type="match status" value="7"/>
</dbReference>